<dbReference type="InterPro" id="IPR050679">
    <property type="entry name" value="Bact_HTH_transcr_reg"/>
</dbReference>
<dbReference type="GO" id="GO:0003700">
    <property type="term" value="F:DNA-binding transcription factor activity"/>
    <property type="evidence" value="ECO:0007669"/>
    <property type="project" value="InterPro"/>
</dbReference>
<dbReference type="GO" id="GO:0045892">
    <property type="term" value="P:negative regulation of DNA-templated transcription"/>
    <property type="evidence" value="ECO:0007669"/>
    <property type="project" value="TreeGrafter"/>
</dbReference>
<dbReference type="PROSITE" id="PS50949">
    <property type="entry name" value="HTH_GNTR"/>
    <property type="match status" value="1"/>
</dbReference>
<sequence length="265" mass="29205">MRLREMIESDFDDGDRLPSEVKLSESLGVSRAKLREAFGSLWQAGLIEKKWGVGTIVRKLGDAKRVVVPLPHIRSAPNLIRESGQEPSVSDLSIERGPADATVADLLEIATGSEFWLIDRVFRADDVPIQRTIDAVCAEIEGISFDASAFDVSTNTLVAMYQDQLASNLMRSDGRLTVVPLPGDTAKRLDLRETDPVLLVEYSTYSDRGTALGYSVTWYNTARVDIRFAAERPEAIDFHGRIPEVAQKSLPPTIVSSHLSALKHA</sequence>
<evidence type="ECO:0000256" key="1">
    <source>
        <dbReference type="ARBA" id="ARBA00023015"/>
    </source>
</evidence>
<dbReference type="AlphaFoldDB" id="A0A6B0Y131"/>
<evidence type="ECO:0000313" key="5">
    <source>
        <dbReference type="EMBL" id="MXY34421.1"/>
    </source>
</evidence>
<dbReference type="EMBL" id="VXRY01000408">
    <property type="protein sequence ID" value="MXY34421.1"/>
    <property type="molecule type" value="Genomic_DNA"/>
</dbReference>
<dbReference type="SMART" id="SM00345">
    <property type="entry name" value="HTH_GNTR"/>
    <property type="match status" value="1"/>
</dbReference>
<dbReference type="SMART" id="SM00866">
    <property type="entry name" value="UTRA"/>
    <property type="match status" value="1"/>
</dbReference>
<dbReference type="Pfam" id="PF00392">
    <property type="entry name" value="GntR"/>
    <property type="match status" value="1"/>
</dbReference>
<protein>
    <submittedName>
        <fullName evidence="5">GntR family transcriptional regulator</fullName>
    </submittedName>
</protein>
<organism evidence="5">
    <name type="scientific">Boseongicola sp. SB0664_bin_43</name>
    <dbReference type="NCBI Taxonomy" id="2604844"/>
    <lineage>
        <taxon>Bacteria</taxon>
        <taxon>Pseudomonadati</taxon>
        <taxon>Pseudomonadota</taxon>
        <taxon>Alphaproteobacteria</taxon>
        <taxon>Rhodobacterales</taxon>
        <taxon>Paracoccaceae</taxon>
        <taxon>Boseongicola</taxon>
    </lineage>
</organism>
<comment type="caution">
    <text evidence="5">The sequence shown here is derived from an EMBL/GenBank/DDBJ whole genome shotgun (WGS) entry which is preliminary data.</text>
</comment>
<dbReference type="InterPro" id="IPR036390">
    <property type="entry name" value="WH_DNA-bd_sf"/>
</dbReference>
<dbReference type="Gene3D" id="3.40.1410.10">
    <property type="entry name" value="Chorismate lyase-like"/>
    <property type="match status" value="1"/>
</dbReference>
<gene>
    <name evidence="5" type="ORF">F4Y60_10140</name>
</gene>
<dbReference type="SUPFAM" id="SSF64288">
    <property type="entry name" value="Chorismate lyase-like"/>
    <property type="match status" value="1"/>
</dbReference>
<dbReference type="PANTHER" id="PTHR44846:SF17">
    <property type="entry name" value="GNTR-FAMILY TRANSCRIPTIONAL REGULATOR"/>
    <property type="match status" value="1"/>
</dbReference>
<dbReference type="PANTHER" id="PTHR44846">
    <property type="entry name" value="MANNOSYL-D-GLYCERATE TRANSPORT/METABOLISM SYSTEM REPRESSOR MNGR-RELATED"/>
    <property type="match status" value="1"/>
</dbReference>
<proteinExistence type="predicted"/>
<evidence type="ECO:0000256" key="3">
    <source>
        <dbReference type="ARBA" id="ARBA00023163"/>
    </source>
</evidence>
<dbReference type="InterPro" id="IPR000524">
    <property type="entry name" value="Tscrpt_reg_HTH_GntR"/>
</dbReference>
<dbReference type="Gene3D" id="1.10.10.10">
    <property type="entry name" value="Winged helix-like DNA-binding domain superfamily/Winged helix DNA-binding domain"/>
    <property type="match status" value="1"/>
</dbReference>
<dbReference type="GO" id="GO:0003677">
    <property type="term" value="F:DNA binding"/>
    <property type="evidence" value="ECO:0007669"/>
    <property type="project" value="UniProtKB-KW"/>
</dbReference>
<dbReference type="PRINTS" id="PR00035">
    <property type="entry name" value="HTHGNTR"/>
</dbReference>
<dbReference type="CDD" id="cd07377">
    <property type="entry name" value="WHTH_GntR"/>
    <property type="match status" value="1"/>
</dbReference>
<accession>A0A6B0Y131</accession>
<reference evidence="5" key="1">
    <citation type="submission" date="2019-09" db="EMBL/GenBank/DDBJ databases">
        <title>Characterisation of the sponge microbiome using genome-centric metagenomics.</title>
        <authorList>
            <person name="Engelberts J.P."/>
            <person name="Robbins S.J."/>
            <person name="De Goeij J.M."/>
            <person name="Aranda M."/>
            <person name="Bell S.C."/>
            <person name="Webster N.S."/>
        </authorList>
    </citation>
    <scope>NUCLEOTIDE SEQUENCE</scope>
    <source>
        <strain evidence="5">SB0664_bin_43</strain>
    </source>
</reference>
<feature type="domain" description="HTH gntR-type" evidence="4">
    <location>
        <begin position="1"/>
        <end position="60"/>
    </location>
</feature>
<dbReference type="InterPro" id="IPR036388">
    <property type="entry name" value="WH-like_DNA-bd_sf"/>
</dbReference>
<keyword evidence="1" id="KW-0805">Transcription regulation</keyword>
<dbReference type="InterPro" id="IPR011663">
    <property type="entry name" value="UTRA"/>
</dbReference>
<evidence type="ECO:0000256" key="2">
    <source>
        <dbReference type="ARBA" id="ARBA00023125"/>
    </source>
</evidence>
<keyword evidence="3" id="KW-0804">Transcription</keyword>
<keyword evidence="2" id="KW-0238">DNA-binding</keyword>
<dbReference type="InterPro" id="IPR028978">
    <property type="entry name" value="Chorismate_lyase_/UTRA_dom_sf"/>
</dbReference>
<dbReference type="SUPFAM" id="SSF46785">
    <property type="entry name" value="Winged helix' DNA-binding domain"/>
    <property type="match status" value="1"/>
</dbReference>
<dbReference type="Pfam" id="PF07702">
    <property type="entry name" value="UTRA"/>
    <property type="match status" value="1"/>
</dbReference>
<name>A0A6B0Y131_9RHOB</name>
<evidence type="ECO:0000259" key="4">
    <source>
        <dbReference type="PROSITE" id="PS50949"/>
    </source>
</evidence>